<feature type="compositionally biased region" description="Basic and acidic residues" evidence="1">
    <location>
        <begin position="14"/>
        <end position="27"/>
    </location>
</feature>
<gene>
    <name evidence="2" type="ORF">H5410_045631</name>
</gene>
<dbReference type="AlphaFoldDB" id="A0A9J5XC58"/>
<evidence type="ECO:0000313" key="3">
    <source>
        <dbReference type="Proteomes" id="UP000824120"/>
    </source>
</evidence>
<organism evidence="2 3">
    <name type="scientific">Solanum commersonii</name>
    <name type="common">Commerson's wild potato</name>
    <name type="synonym">Commerson's nightshade</name>
    <dbReference type="NCBI Taxonomy" id="4109"/>
    <lineage>
        <taxon>Eukaryota</taxon>
        <taxon>Viridiplantae</taxon>
        <taxon>Streptophyta</taxon>
        <taxon>Embryophyta</taxon>
        <taxon>Tracheophyta</taxon>
        <taxon>Spermatophyta</taxon>
        <taxon>Magnoliopsida</taxon>
        <taxon>eudicotyledons</taxon>
        <taxon>Gunneridae</taxon>
        <taxon>Pentapetalae</taxon>
        <taxon>asterids</taxon>
        <taxon>lamiids</taxon>
        <taxon>Solanales</taxon>
        <taxon>Solanaceae</taxon>
        <taxon>Solanoideae</taxon>
        <taxon>Solaneae</taxon>
        <taxon>Solanum</taxon>
    </lineage>
</organism>
<evidence type="ECO:0000313" key="2">
    <source>
        <dbReference type="EMBL" id="KAG5585197.1"/>
    </source>
</evidence>
<dbReference type="EMBL" id="JACXVP010000009">
    <property type="protein sequence ID" value="KAG5585197.1"/>
    <property type="molecule type" value="Genomic_DNA"/>
</dbReference>
<keyword evidence="3" id="KW-1185">Reference proteome</keyword>
<reference evidence="2 3" key="1">
    <citation type="submission" date="2020-09" db="EMBL/GenBank/DDBJ databases">
        <title>De no assembly of potato wild relative species, Solanum commersonii.</title>
        <authorList>
            <person name="Cho K."/>
        </authorList>
    </citation>
    <scope>NUCLEOTIDE SEQUENCE [LARGE SCALE GENOMIC DNA]</scope>
    <source>
        <strain evidence="2">LZ3.2</strain>
        <tissue evidence="2">Leaf</tissue>
    </source>
</reference>
<protein>
    <submittedName>
        <fullName evidence="2">Uncharacterized protein</fullName>
    </submittedName>
</protein>
<evidence type="ECO:0000256" key="1">
    <source>
        <dbReference type="SAM" id="MobiDB-lite"/>
    </source>
</evidence>
<feature type="region of interest" description="Disordered" evidence="1">
    <location>
        <begin position="1"/>
        <end position="28"/>
    </location>
</feature>
<accession>A0A9J5XC58</accession>
<name>A0A9J5XC58_SOLCO</name>
<feature type="non-terminal residue" evidence="2">
    <location>
        <position position="1"/>
    </location>
</feature>
<dbReference type="Proteomes" id="UP000824120">
    <property type="component" value="Chromosome 9"/>
</dbReference>
<feature type="compositionally biased region" description="Polar residues" evidence="1">
    <location>
        <begin position="1"/>
        <end position="10"/>
    </location>
</feature>
<sequence>MEWENDSSFPQKKKTSDRDPVLDEKYDLGPFGRNVPSVLVTVSHKNNGDARISPENTILAMTIYGFIRKVLKDNGATCPYGVILNFAPSGTSLPPKSYLPRYVDPQEIASSQVCT</sequence>
<comment type="caution">
    <text evidence="2">The sequence shown here is derived from an EMBL/GenBank/DDBJ whole genome shotgun (WGS) entry which is preliminary data.</text>
</comment>
<proteinExistence type="predicted"/>